<accession>A0A517S8N2</accession>
<evidence type="ECO:0000256" key="4">
    <source>
        <dbReference type="ARBA" id="ARBA00022837"/>
    </source>
</evidence>
<dbReference type="Gene3D" id="3.40.720.10">
    <property type="entry name" value="Alkaline Phosphatase, subunit A"/>
    <property type="match status" value="1"/>
</dbReference>
<keyword evidence="4" id="KW-0106">Calcium</keyword>
<dbReference type="InterPro" id="IPR050738">
    <property type="entry name" value="Sulfatase"/>
</dbReference>
<dbReference type="KEGG" id="ccos:Pan44_04920"/>
<feature type="chain" id="PRO_5021739517" evidence="5">
    <location>
        <begin position="22"/>
        <end position="522"/>
    </location>
</feature>
<dbReference type="RefSeq" id="WP_145026870.1">
    <property type="nucleotide sequence ID" value="NZ_CP036271.1"/>
</dbReference>
<sequence precursor="true">MRAALIVVVWSLGLVVGQAAAADARPNILFLFSDDQNPRTIRCYPQSWEWVETPNIDALARSGVRFEHCYLGAWCMPSRATLLTGRHPHAIESMTMQGVYPGSSYDPEKCPFWPRILRKQGYQTAQIGKWHTGTDAGYGRDWDYQIVWNRPKRASNAGNYYVDQIVDWNGVEKHVDGYSTDNYSQWACDYIRGEGRTADKPWFLWLCYGAIHGPSTPAPRHKGLYRNAPVELPSDILGPRPEKPAYLDRSQAWVKGEDGEIYAGKSGETFGDEAGKRRKTYADFVRQMNECGRALDEGIGQVLTALKESGQLENTLIVFAADQGFGMGEHGFRSKLAPYEATYNSPLIVAQAGKIPAGKVCSSPVTGPDLVQTILKTAGVEVPWKMHGRDLSELLADPERIEAPRVALFEDMGQKYGSECDAIPTDDSIFHGNVPRWIAIRYGRHKYIRTLVAGEMEEIYDLQADPGELTNLALRPEHEELLRSLRAKAVEELRRTESGFVDRLPVTRAMRSDPPAAGKEKS</sequence>
<dbReference type="PANTHER" id="PTHR42693">
    <property type="entry name" value="ARYLSULFATASE FAMILY MEMBER"/>
    <property type="match status" value="1"/>
</dbReference>
<gene>
    <name evidence="7" type="ORF">Pan44_04920</name>
</gene>
<dbReference type="GO" id="GO:0046872">
    <property type="term" value="F:metal ion binding"/>
    <property type="evidence" value="ECO:0007669"/>
    <property type="project" value="UniProtKB-KW"/>
</dbReference>
<dbReference type="PROSITE" id="PS00149">
    <property type="entry name" value="SULFATASE_2"/>
    <property type="match status" value="1"/>
</dbReference>
<keyword evidence="2" id="KW-0479">Metal-binding</keyword>
<evidence type="ECO:0000313" key="7">
    <source>
        <dbReference type="EMBL" id="QDT52480.1"/>
    </source>
</evidence>
<keyword evidence="5" id="KW-0732">Signal</keyword>
<keyword evidence="3 7" id="KW-0378">Hydrolase</keyword>
<dbReference type="InterPro" id="IPR024607">
    <property type="entry name" value="Sulfatase_CS"/>
</dbReference>
<feature type="domain" description="Sulfatase N-terminal" evidence="6">
    <location>
        <begin position="26"/>
        <end position="380"/>
    </location>
</feature>
<feature type="signal peptide" evidence="5">
    <location>
        <begin position="1"/>
        <end position="21"/>
    </location>
</feature>
<dbReference type="GO" id="GO:0004065">
    <property type="term" value="F:arylsulfatase activity"/>
    <property type="evidence" value="ECO:0007669"/>
    <property type="project" value="UniProtKB-EC"/>
</dbReference>
<dbReference type="Pfam" id="PF00884">
    <property type="entry name" value="Sulfatase"/>
    <property type="match status" value="1"/>
</dbReference>
<comment type="similarity">
    <text evidence="1">Belongs to the sulfatase family.</text>
</comment>
<evidence type="ECO:0000256" key="2">
    <source>
        <dbReference type="ARBA" id="ARBA00022723"/>
    </source>
</evidence>
<dbReference type="PANTHER" id="PTHR42693:SF53">
    <property type="entry name" value="ENDO-4-O-SULFATASE"/>
    <property type="match status" value="1"/>
</dbReference>
<dbReference type="InterPro" id="IPR000917">
    <property type="entry name" value="Sulfatase_N"/>
</dbReference>
<dbReference type="SUPFAM" id="SSF53649">
    <property type="entry name" value="Alkaline phosphatase-like"/>
    <property type="match status" value="1"/>
</dbReference>
<organism evidence="7 8">
    <name type="scientific">Caulifigura coniformis</name>
    <dbReference type="NCBI Taxonomy" id="2527983"/>
    <lineage>
        <taxon>Bacteria</taxon>
        <taxon>Pseudomonadati</taxon>
        <taxon>Planctomycetota</taxon>
        <taxon>Planctomycetia</taxon>
        <taxon>Planctomycetales</taxon>
        <taxon>Planctomycetaceae</taxon>
        <taxon>Caulifigura</taxon>
    </lineage>
</organism>
<dbReference type="OrthoDB" id="241354at2"/>
<evidence type="ECO:0000256" key="1">
    <source>
        <dbReference type="ARBA" id="ARBA00008779"/>
    </source>
</evidence>
<dbReference type="Proteomes" id="UP000315700">
    <property type="component" value="Chromosome"/>
</dbReference>
<dbReference type="EMBL" id="CP036271">
    <property type="protein sequence ID" value="QDT52480.1"/>
    <property type="molecule type" value="Genomic_DNA"/>
</dbReference>
<protein>
    <submittedName>
        <fullName evidence="7">Arylsulfatase</fullName>
        <ecNumber evidence="7">3.1.6.1</ecNumber>
    </submittedName>
</protein>
<dbReference type="InParanoid" id="A0A517S8N2"/>
<evidence type="ECO:0000313" key="8">
    <source>
        <dbReference type="Proteomes" id="UP000315700"/>
    </source>
</evidence>
<dbReference type="InterPro" id="IPR017850">
    <property type="entry name" value="Alkaline_phosphatase_core_sf"/>
</dbReference>
<evidence type="ECO:0000256" key="5">
    <source>
        <dbReference type="SAM" id="SignalP"/>
    </source>
</evidence>
<reference evidence="7 8" key="1">
    <citation type="submission" date="2019-02" db="EMBL/GenBank/DDBJ databases">
        <title>Deep-cultivation of Planctomycetes and their phenomic and genomic characterization uncovers novel biology.</title>
        <authorList>
            <person name="Wiegand S."/>
            <person name="Jogler M."/>
            <person name="Boedeker C."/>
            <person name="Pinto D."/>
            <person name="Vollmers J."/>
            <person name="Rivas-Marin E."/>
            <person name="Kohn T."/>
            <person name="Peeters S.H."/>
            <person name="Heuer A."/>
            <person name="Rast P."/>
            <person name="Oberbeckmann S."/>
            <person name="Bunk B."/>
            <person name="Jeske O."/>
            <person name="Meyerdierks A."/>
            <person name="Storesund J.E."/>
            <person name="Kallscheuer N."/>
            <person name="Luecker S."/>
            <person name="Lage O.M."/>
            <person name="Pohl T."/>
            <person name="Merkel B.J."/>
            <person name="Hornburger P."/>
            <person name="Mueller R.-W."/>
            <person name="Bruemmer F."/>
            <person name="Labrenz M."/>
            <person name="Spormann A.M."/>
            <person name="Op den Camp H."/>
            <person name="Overmann J."/>
            <person name="Amann R."/>
            <person name="Jetten M.S.M."/>
            <person name="Mascher T."/>
            <person name="Medema M.H."/>
            <person name="Devos D.P."/>
            <person name="Kaster A.-K."/>
            <person name="Ovreas L."/>
            <person name="Rohde M."/>
            <person name="Galperin M.Y."/>
            <person name="Jogler C."/>
        </authorList>
    </citation>
    <scope>NUCLEOTIDE SEQUENCE [LARGE SCALE GENOMIC DNA]</scope>
    <source>
        <strain evidence="7 8">Pan44</strain>
    </source>
</reference>
<dbReference type="AlphaFoldDB" id="A0A517S8N2"/>
<name>A0A517S8N2_9PLAN</name>
<dbReference type="EC" id="3.1.6.1" evidence="7"/>
<evidence type="ECO:0000256" key="3">
    <source>
        <dbReference type="ARBA" id="ARBA00022801"/>
    </source>
</evidence>
<proteinExistence type="inferred from homology"/>
<evidence type="ECO:0000259" key="6">
    <source>
        <dbReference type="Pfam" id="PF00884"/>
    </source>
</evidence>
<keyword evidence="8" id="KW-1185">Reference proteome</keyword>